<organism evidence="1">
    <name type="scientific">Arion vulgaris</name>
    <dbReference type="NCBI Taxonomy" id="1028688"/>
    <lineage>
        <taxon>Eukaryota</taxon>
        <taxon>Metazoa</taxon>
        <taxon>Spiralia</taxon>
        <taxon>Lophotrochozoa</taxon>
        <taxon>Mollusca</taxon>
        <taxon>Gastropoda</taxon>
        <taxon>Heterobranchia</taxon>
        <taxon>Euthyneura</taxon>
        <taxon>Panpulmonata</taxon>
        <taxon>Eupulmonata</taxon>
        <taxon>Stylommatophora</taxon>
        <taxon>Helicina</taxon>
        <taxon>Arionoidea</taxon>
        <taxon>Arionidae</taxon>
        <taxon>Arion</taxon>
    </lineage>
</organism>
<reference evidence="1" key="1">
    <citation type="submission" date="2014-12" db="EMBL/GenBank/DDBJ databases">
        <title>Insight into the proteome of Arion vulgaris.</title>
        <authorList>
            <person name="Aradska J."/>
            <person name="Bulat T."/>
            <person name="Smidak R."/>
            <person name="Sarate P."/>
            <person name="Gangsoo J."/>
            <person name="Sialana F."/>
            <person name="Bilban M."/>
            <person name="Lubec G."/>
        </authorList>
    </citation>
    <scope>NUCLEOTIDE SEQUENCE</scope>
    <source>
        <tissue evidence="1">Skin</tissue>
    </source>
</reference>
<dbReference type="GO" id="GO:0006351">
    <property type="term" value="P:DNA-templated transcription"/>
    <property type="evidence" value="ECO:0007669"/>
    <property type="project" value="InterPro"/>
</dbReference>
<dbReference type="EMBL" id="HACG01007338">
    <property type="protein sequence ID" value="CEK54203.1"/>
    <property type="molecule type" value="Transcribed_RNA"/>
</dbReference>
<proteinExistence type="predicted"/>
<dbReference type="GO" id="GO:0003899">
    <property type="term" value="F:DNA-directed RNA polymerase activity"/>
    <property type="evidence" value="ECO:0007669"/>
    <property type="project" value="InterPro"/>
</dbReference>
<dbReference type="GO" id="GO:0003677">
    <property type="term" value="F:DNA binding"/>
    <property type="evidence" value="ECO:0007669"/>
    <property type="project" value="InterPro"/>
</dbReference>
<sequence length="73" mass="8572">GKRFRVKLSLPEWYTDEEVGRFLFKQSLCIHLTNDTDKFNLIVYMTQKLFAFVNGECAAENPDNPMFQELLLP</sequence>
<dbReference type="InterPro" id="IPR037034">
    <property type="entry name" value="RNA_pol_Rpb2_2_sf"/>
</dbReference>
<accession>A0A0B6YDH9</accession>
<feature type="non-terminal residue" evidence="1">
    <location>
        <position position="1"/>
    </location>
</feature>
<dbReference type="AlphaFoldDB" id="A0A0B6YDH9"/>
<gene>
    <name evidence="1" type="primary">ORF22200</name>
</gene>
<evidence type="ECO:0000313" key="1">
    <source>
        <dbReference type="EMBL" id="CEK54203.1"/>
    </source>
</evidence>
<name>A0A0B6YDH9_9EUPU</name>
<dbReference type="SUPFAM" id="SSF64484">
    <property type="entry name" value="beta and beta-prime subunits of DNA dependent RNA-polymerase"/>
    <property type="match status" value="1"/>
</dbReference>
<feature type="non-terminal residue" evidence="1">
    <location>
        <position position="73"/>
    </location>
</feature>
<dbReference type="Gene3D" id="3.90.1110.10">
    <property type="entry name" value="RNA polymerase Rpb2, domain 2"/>
    <property type="match status" value="1"/>
</dbReference>
<protein>
    <submittedName>
        <fullName evidence="1">Uncharacterized protein</fullName>
    </submittedName>
</protein>